<dbReference type="AlphaFoldDB" id="A0A6J2V8K7"/>
<evidence type="ECO:0000313" key="5">
    <source>
        <dbReference type="RefSeq" id="XP_030628103.1"/>
    </source>
</evidence>
<protein>
    <submittedName>
        <fullName evidence="5">Uncharacterized protein C6orf118-like</fullName>
    </submittedName>
</protein>
<organism evidence="4 5">
    <name type="scientific">Chanos chanos</name>
    <name type="common">Milkfish</name>
    <name type="synonym">Mugil chanos</name>
    <dbReference type="NCBI Taxonomy" id="29144"/>
    <lineage>
        <taxon>Eukaryota</taxon>
        <taxon>Metazoa</taxon>
        <taxon>Chordata</taxon>
        <taxon>Craniata</taxon>
        <taxon>Vertebrata</taxon>
        <taxon>Euteleostomi</taxon>
        <taxon>Actinopterygii</taxon>
        <taxon>Neopterygii</taxon>
        <taxon>Teleostei</taxon>
        <taxon>Ostariophysi</taxon>
        <taxon>Gonorynchiformes</taxon>
        <taxon>Chanidae</taxon>
        <taxon>Chanos</taxon>
    </lineage>
</organism>
<feature type="compositionally biased region" description="Basic and acidic residues" evidence="2">
    <location>
        <begin position="216"/>
        <end position="230"/>
    </location>
</feature>
<feature type="region of interest" description="Disordered" evidence="2">
    <location>
        <begin position="216"/>
        <end position="264"/>
    </location>
</feature>
<dbReference type="InParanoid" id="A0A6J2V8K7"/>
<evidence type="ECO:0000256" key="2">
    <source>
        <dbReference type="SAM" id="MobiDB-lite"/>
    </source>
</evidence>
<dbReference type="OrthoDB" id="10024479at2759"/>
<accession>A0A6J2V8K7</accession>
<feature type="compositionally biased region" description="Polar residues" evidence="2">
    <location>
        <begin position="250"/>
        <end position="264"/>
    </location>
</feature>
<evidence type="ECO:0000313" key="4">
    <source>
        <dbReference type="Proteomes" id="UP000504632"/>
    </source>
</evidence>
<keyword evidence="1" id="KW-0175">Coiled coil</keyword>
<dbReference type="InterPro" id="IPR032755">
    <property type="entry name" value="TSNAXIP1_N"/>
</dbReference>
<feature type="domain" description="Translin-associated factor X-interacting protein 1 N-terminal" evidence="3">
    <location>
        <begin position="106"/>
        <end position="212"/>
    </location>
</feature>
<name>A0A6J2V8K7_CHACN</name>
<dbReference type="Pfam" id="PF15739">
    <property type="entry name" value="TSNAXIP1_N"/>
    <property type="match status" value="1"/>
</dbReference>
<dbReference type="RefSeq" id="XP_030628103.1">
    <property type="nucleotide sequence ID" value="XM_030772243.1"/>
</dbReference>
<reference evidence="5" key="1">
    <citation type="submission" date="2025-08" db="UniProtKB">
        <authorList>
            <consortium name="RefSeq"/>
        </authorList>
    </citation>
    <scope>IDENTIFICATION</scope>
</reference>
<dbReference type="PANTHER" id="PTHR34916:SF1">
    <property type="entry name" value="GI:13385330"/>
    <property type="match status" value="1"/>
</dbReference>
<gene>
    <name evidence="5" type="primary">LOC115810316</name>
</gene>
<evidence type="ECO:0000256" key="1">
    <source>
        <dbReference type="ARBA" id="ARBA00023054"/>
    </source>
</evidence>
<proteinExistence type="predicted"/>
<evidence type="ECO:0000259" key="3">
    <source>
        <dbReference type="Pfam" id="PF15739"/>
    </source>
</evidence>
<feature type="region of interest" description="Disordered" evidence="2">
    <location>
        <begin position="1"/>
        <end position="26"/>
    </location>
</feature>
<sequence length="315" mass="35837">MPNAQDGEIPNSMCLSTKKGKRTSPRPVLDSTELFLVKPCDKQQVRHSSARQVEQGRYWFTQSHLAGLTWKDQQKMMHQFDRRVLKKQDLISRNCLSGHMLVEGLESKLERELRKLSVQTGVNRDCLGVFRDVFDDVCNASPMFGDILREIKTEYDLYLNATLQSQSSPLDMSIITLLGEPAGAAELEDSAKEVSSLEEEARKALEENDRVRNEFEKAKGSVKESLEKRGGTQSCNLGSHDVSSEDNEEVTSSGLTQGETELSSIDQLQLKTRRMWKVWEEVKRLEEEMKKKMVPSDTVSSTERWIRESEVECSV</sequence>
<dbReference type="GeneID" id="115810316"/>
<dbReference type="PANTHER" id="PTHR34916">
    <property type="entry name" value="GI:13385330"/>
    <property type="match status" value="1"/>
</dbReference>
<keyword evidence="4" id="KW-1185">Reference proteome</keyword>
<dbReference type="Proteomes" id="UP000504632">
    <property type="component" value="Chromosome 4"/>
</dbReference>